<organism evidence="1 2">
    <name type="scientific">Elysia crispata</name>
    <name type="common">lettuce slug</name>
    <dbReference type="NCBI Taxonomy" id="231223"/>
    <lineage>
        <taxon>Eukaryota</taxon>
        <taxon>Metazoa</taxon>
        <taxon>Spiralia</taxon>
        <taxon>Lophotrochozoa</taxon>
        <taxon>Mollusca</taxon>
        <taxon>Gastropoda</taxon>
        <taxon>Heterobranchia</taxon>
        <taxon>Euthyneura</taxon>
        <taxon>Panpulmonata</taxon>
        <taxon>Sacoglossa</taxon>
        <taxon>Placobranchoidea</taxon>
        <taxon>Plakobranchidae</taxon>
        <taxon>Elysia</taxon>
    </lineage>
</organism>
<dbReference type="EMBL" id="JAWDGP010006750">
    <property type="protein sequence ID" value="KAK3736072.1"/>
    <property type="molecule type" value="Genomic_DNA"/>
</dbReference>
<sequence>MSSNQKIDILVLARETPRIRCDANSAWSFQALPCLTEAINLRRGLGFSCERKLCNKFVIVEDFLCCDPAHSVGAETLTKLNGEQQLSTKMKSLSCAVPHLCG</sequence>
<accession>A0AAE0Y7T4</accession>
<dbReference type="AlphaFoldDB" id="A0AAE0Y7T4"/>
<proteinExistence type="predicted"/>
<reference evidence="1" key="1">
    <citation type="journal article" date="2023" name="G3 (Bethesda)">
        <title>A reference genome for the long-term kleptoplast-retaining sea slug Elysia crispata morphotype clarki.</title>
        <authorList>
            <person name="Eastman K.E."/>
            <person name="Pendleton A.L."/>
            <person name="Shaikh M.A."/>
            <person name="Suttiyut T."/>
            <person name="Ogas R."/>
            <person name="Tomko P."/>
            <person name="Gavelis G."/>
            <person name="Widhalm J.R."/>
            <person name="Wisecaver J.H."/>
        </authorList>
    </citation>
    <scope>NUCLEOTIDE SEQUENCE</scope>
    <source>
        <strain evidence="1">ECLA1</strain>
    </source>
</reference>
<protein>
    <submittedName>
        <fullName evidence="1">Uncharacterized protein</fullName>
    </submittedName>
</protein>
<evidence type="ECO:0000313" key="2">
    <source>
        <dbReference type="Proteomes" id="UP001283361"/>
    </source>
</evidence>
<comment type="caution">
    <text evidence="1">The sequence shown here is derived from an EMBL/GenBank/DDBJ whole genome shotgun (WGS) entry which is preliminary data.</text>
</comment>
<keyword evidence="2" id="KW-1185">Reference proteome</keyword>
<evidence type="ECO:0000313" key="1">
    <source>
        <dbReference type="EMBL" id="KAK3736072.1"/>
    </source>
</evidence>
<name>A0AAE0Y7T4_9GAST</name>
<gene>
    <name evidence="1" type="ORF">RRG08_019952</name>
</gene>
<dbReference type="Proteomes" id="UP001283361">
    <property type="component" value="Unassembled WGS sequence"/>
</dbReference>